<dbReference type="KEGG" id="prz:GZH47_00860"/>
<dbReference type="AlphaFoldDB" id="A0A6C0NTJ6"/>
<dbReference type="EMBL" id="CP048286">
    <property type="protein sequence ID" value="QHW29524.1"/>
    <property type="molecule type" value="Genomic_DNA"/>
</dbReference>
<organism evidence="1 2">
    <name type="scientific">Paenibacillus rhizovicinus</name>
    <dbReference type="NCBI Taxonomy" id="2704463"/>
    <lineage>
        <taxon>Bacteria</taxon>
        <taxon>Bacillati</taxon>
        <taxon>Bacillota</taxon>
        <taxon>Bacilli</taxon>
        <taxon>Bacillales</taxon>
        <taxon>Paenibacillaceae</taxon>
        <taxon>Paenibacillus</taxon>
    </lineage>
</organism>
<proteinExistence type="predicted"/>
<evidence type="ECO:0008006" key="3">
    <source>
        <dbReference type="Google" id="ProtNLM"/>
    </source>
</evidence>
<keyword evidence="2" id="KW-1185">Reference proteome</keyword>
<dbReference type="Proteomes" id="UP000479114">
    <property type="component" value="Chromosome"/>
</dbReference>
<evidence type="ECO:0000313" key="2">
    <source>
        <dbReference type="Proteomes" id="UP000479114"/>
    </source>
</evidence>
<name>A0A6C0NTJ6_9BACL</name>
<gene>
    <name evidence="1" type="ORF">GZH47_00860</name>
</gene>
<evidence type="ECO:0000313" key="1">
    <source>
        <dbReference type="EMBL" id="QHW29524.1"/>
    </source>
</evidence>
<dbReference type="RefSeq" id="WP_162638094.1">
    <property type="nucleotide sequence ID" value="NZ_CP048286.1"/>
</dbReference>
<reference evidence="1 2" key="1">
    <citation type="submission" date="2020-02" db="EMBL/GenBank/DDBJ databases">
        <title>Paenibacillus sp. nov., isolated from rhizosphere soil of tomato.</title>
        <authorList>
            <person name="Weon H.-Y."/>
            <person name="Lee S.A."/>
        </authorList>
    </citation>
    <scope>NUCLEOTIDE SEQUENCE [LARGE SCALE GENOMIC DNA]</scope>
    <source>
        <strain evidence="1 2">14171R-81</strain>
    </source>
</reference>
<sequence>MTYEPLFTVEEVAIMLNKEKRIIYQWLAAGTLQGKRKNKGRRSRWEIPASTVKPLIPGRLSEHEKAVLDITAKLLACREEAASESSLVLLDDLLLHFLSLQDEHYEIEAAREEERKHRCRNAGIAANDCVGWDKLALHQLISKNQHGAVSDAELSDILISNEWVAAYEYLTNEIVLVREAE</sequence>
<protein>
    <recommendedName>
        <fullName evidence="3">Helix-turn-helix domain-containing protein</fullName>
    </recommendedName>
</protein>
<accession>A0A6C0NTJ6</accession>